<dbReference type="GO" id="GO:0051015">
    <property type="term" value="F:actin filament binding"/>
    <property type="evidence" value="ECO:0007669"/>
    <property type="project" value="TreeGrafter"/>
</dbReference>
<dbReference type="GO" id="GO:0030046">
    <property type="term" value="P:parallel actin filament bundle assembly"/>
    <property type="evidence" value="ECO:0007669"/>
    <property type="project" value="TreeGrafter"/>
</dbReference>
<feature type="region of interest" description="Disordered" evidence="2">
    <location>
        <begin position="192"/>
        <end position="217"/>
    </location>
</feature>
<dbReference type="PANTHER" id="PTHR37009">
    <property type="entry name" value="EF-HAND DOMAIN-CONTAINING PROTEIN"/>
    <property type="match status" value="1"/>
</dbReference>
<keyword evidence="1" id="KW-0175">Coiled coil</keyword>
<dbReference type="PANTHER" id="PTHR37009:SF1">
    <property type="entry name" value="CALCIUM-REGULATED ACTIN-BUNDLING PROTEIN"/>
    <property type="match status" value="1"/>
</dbReference>
<dbReference type="InterPro" id="IPR053356">
    <property type="entry name" value="Calcium-reg_actin-bundling"/>
</dbReference>
<sequence>MALTGANDKEKLEQLCARTYKEQAVWFLNSFWGDLSEEAEKLWQFVHKCAELNEEKKAEGSDLDEFQAHRFLENFKESMTVQAMREKLRSTGAIQAGQVVKRVPLTHLLIFKYNIDWKYLVNAVQGSKEEIEKAQRMLDEVHNAFVQANARATEAAEAVREAAAREADARSREEELKAAKAELEQALNELKAQEDAYNHKTEDLKKRSEEGGVVQRNKAKNELAQHLGEDPLPLRKAKITQEAAVKKADRAAVAANEAAQQAAEARVKGEEAQAAAEAAVDEARARVAEAEDYVEKAKKSMPAGGVWWLEKELHEAKAFLPTSKGGYIKRKITAQQ</sequence>
<evidence type="ECO:0000256" key="2">
    <source>
        <dbReference type="SAM" id="MobiDB-lite"/>
    </source>
</evidence>
<reference evidence="4 5" key="1">
    <citation type="journal article" date="2013" name="Genome Biol.">
        <title>Genome of Acanthamoeba castellanii highlights extensive lateral gene transfer and early evolution of tyrosine kinase signaling.</title>
        <authorList>
            <person name="Clarke M."/>
            <person name="Lohan A.J."/>
            <person name="Liu B."/>
            <person name="Lagkouvardos I."/>
            <person name="Roy S."/>
            <person name="Zafar N."/>
            <person name="Bertelli C."/>
            <person name="Schilde C."/>
            <person name="Kianianmomeni A."/>
            <person name="Burglin T.R."/>
            <person name="Frech C."/>
            <person name="Turcotte B."/>
            <person name="Kopec K.O."/>
            <person name="Synnott J.M."/>
            <person name="Choo C."/>
            <person name="Paponov I."/>
            <person name="Finkler A."/>
            <person name="Soon Heng Tan C."/>
            <person name="Hutchins A.P."/>
            <person name="Weinmeier T."/>
            <person name="Rattei T."/>
            <person name="Chu J.S."/>
            <person name="Gimenez G."/>
            <person name="Irimia M."/>
            <person name="Rigden D.J."/>
            <person name="Fitzpatrick D.A."/>
            <person name="Lorenzo-Morales J."/>
            <person name="Bateman A."/>
            <person name="Chiu C.H."/>
            <person name="Tang P."/>
            <person name="Hegemann P."/>
            <person name="Fromm H."/>
            <person name="Raoult D."/>
            <person name="Greub G."/>
            <person name="Miranda-Saavedra D."/>
            <person name="Chen N."/>
            <person name="Nash P."/>
            <person name="Ginger M.L."/>
            <person name="Horn M."/>
            <person name="Schaap P."/>
            <person name="Caler L."/>
            <person name="Loftus B."/>
        </authorList>
    </citation>
    <scope>NUCLEOTIDE SEQUENCE [LARGE SCALE GENOMIC DNA]</scope>
    <source>
        <strain evidence="4 5">Neff</strain>
    </source>
</reference>
<feature type="domain" description="Calcium-regulated actin-bundling protein C-terminal" evidence="3">
    <location>
        <begin position="184"/>
        <end position="266"/>
    </location>
</feature>
<dbReference type="InterPro" id="IPR040810">
    <property type="entry name" value="F_actin_bund_C"/>
</dbReference>
<evidence type="ECO:0000259" key="3">
    <source>
        <dbReference type="Pfam" id="PF18060"/>
    </source>
</evidence>
<dbReference type="Proteomes" id="UP000011083">
    <property type="component" value="Unassembled WGS sequence"/>
</dbReference>
<name>L8H1H5_ACACF</name>
<dbReference type="Pfam" id="PF18060">
    <property type="entry name" value="F_actin_bund_C"/>
    <property type="match status" value="1"/>
</dbReference>
<gene>
    <name evidence="4" type="ORF">ACA1_265890</name>
</gene>
<dbReference type="KEGG" id="acan:ACA1_265890"/>
<dbReference type="GO" id="GO:0030863">
    <property type="term" value="C:cortical cytoskeleton"/>
    <property type="evidence" value="ECO:0007669"/>
    <property type="project" value="TreeGrafter"/>
</dbReference>
<feature type="compositionally biased region" description="Basic and acidic residues" evidence="2">
    <location>
        <begin position="192"/>
        <end position="210"/>
    </location>
</feature>
<dbReference type="AlphaFoldDB" id="L8H1H5"/>
<protein>
    <recommendedName>
        <fullName evidence="3">Calcium-regulated actin-bundling protein C-terminal domain-containing protein</fullName>
    </recommendedName>
</protein>
<evidence type="ECO:0000313" key="5">
    <source>
        <dbReference type="Proteomes" id="UP000011083"/>
    </source>
</evidence>
<feature type="coiled-coil region" evidence="1">
    <location>
        <begin position="255"/>
        <end position="300"/>
    </location>
</feature>
<dbReference type="RefSeq" id="XP_004341449.1">
    <property type="nucleotide sequence ID" value="XM_004341401.1"/>
</dbReference>
<evidence type="ECO:0000256" key="1">
    <source>
        <dbReference type="SAM" id="Coils"/>
    </source>
</evidence>
<dbReference type="VEuPathDB" id="AmoebaDB:ACA1_265890"/>
<evidence type="ECO:0000313" key="4">
    <source>
        <dbReference type="EMBL" id="ELR19364.1"/>
    </source>
</evidence>
<organism evidence="4 5">
    <name type="scientific">Acanthamoeba castellanii (strain ATCC 30010 / Neff)</name>
    <dbReference type="NCBI Taxonomy" id="1257118"/>
    <lineage>
        <taxon>Eukaryota</taxon>
        <taxon>Amoebozoa</taxon>
        <taxon>Discosea</taxon>
        <taxon>Longamoebia</taxon>
        <taxon>Centramoebida</taxon>
        <taxon>Acanthamoebidae</taxon>
        <taxon>Acanthamoeba</taxon>
    </lineage>
</organism>
<dbReference type="OrthoDB" id="29213at2759"/>
<dbReference type="GO" id="GO:0051764">
    <property type="term" value="P:actin crosslink formation"/>
    <property type="evidence" value="ECO:0007669"/>
    <property type="project" value="TreeGrafter"/>
</dbReference>
<proteinExistence type="predicted"/>
<keyword evidence="5" id="KW-1185">Reference proteome</keyword>
<accession>L8H1H5</accession>
<dbReference type="EMBL" id="KB007933">
    <property type="protein sequence ID" value="ELR19364.1"/>
    <property type="molecule type" value="Genomic_DNA"/>
</dbReference>
<dbReference type="GeneID" id="14920142"/>